<accession>A0A815FUN0</accession>
<dbReference type="EMBL" id="CAJNOV010002877">
    <property type="protein sequence ID" value="CAF1119898.1"/>
    <property type="molecule type" value="Genomic_DNA"/>
</dbReference>
<dbReference type="Proteomes" id="UP000663855">
    <property type="component" value="Unassembled WGS sequence"/>
</dbReference>
<dbReference type="Proteomes" id="UP000663834">
    <property type="component" value="Unassembled WGS sequence"/>
</dbReference>
<dbReference type="Proteomes" id="UP000663824">
    <property type="component" value="Unassembled WGS sequence"/>
</dbReference>
<organism evidence="2 4">
    <name type="scientific">Rotaria magnacalcarata</name>
    <dbReference type="NCBI Taxonomy" id="392030"/>
    <lineage>
        <taxon>Eukaryota</taxon>
        <taxon>Metazoa</taxon>
        <taxon>Spiralia</taxon>
        <taxon>Gnathifera</taxon>
        <taxon>Rotifera</taxon>
        <taxon>Eurotatoria</taxon>
        <taxon>Bdelloidea</taxon>
        <taxon>Philodinida</taxon>
        <taxon>Philodinidae</taxon>
        <taxon>Rotaria</taxon>
    </lineage>
</organism>
<reference evidence="2" key="1">
    <citation type="submission" date="2021-02" db="EMBL/GenBank/DDBJ databases">
        <authorList>
            <person name="Nowell W R."/>
        </authorList>
    </citation>
    <scope>NUCLEOTIDE SEQUENCE</scope>
</reference>
<dbReference type="AlphaFoldDB" id="A0A815FUN0"/>
<gene>
    <name evidence="1" type="ORF">CJN711_LOCUS8021</name>
    <name evidence="2" type="ORF">KQP761_LOCUS5979</name>
    <name evidence="3" type="ORF">MBJ925_LOCUS21308</name>
</gene>
<dbReference type="SUPFAM" id="SSF54427">
    <property type="entry name" value="NTF2-like"/>
    <property type="match status" value="1"/>
</dbReference>
<evidence type="ECO:0000313" key="2">
    <source>
        <dbReference type="EMBL" id="CAF1325771.1"/>
    </source>
</evidence>
<dbReference type="OrthoDB" id="65445at2759"/>
<dbReference type="EMBL" id="CAJNRE010010733">
    <property type="protein sequence ID" value="CAF2095428.1"/>
    <property type="molecule type" value="Genomic_DNA"/>
</dbReference>
<evidence type="ECO:0000313" key="3">
    <source>
        <dbReference type="EMBL" id="CAF2095428.1"/>
    </source>
</evidence>
<dbReference type="InterPro" id="IPR053218">
    <property type="entry name" value="Pathogen-related_defense"/>
</dbReference>
<dbReference type="PANTHER" id="PTHR31723">
    <property type="entry name" value="PATHOGENESIS-RELATED FAMILY PROTEIN"/>
    <property type="match status" value="1"/>
</dbReference>
<dbReference type="PANTHER" id="PTHR31723:SF10">
    <property type="entry name" value="PATHOGEN-RELATED PROTEIN"/>
    <property type="match status" value="1"/>
</dbReference>
<dbReference type="InterPro" id="IPR032710">
    <property type="entry name" value="NTF2-like_dom_sf"/>
</dbReference>
<proteinExistence type="predicted"/>
<protein>
    <submittedName>
        <fullName evidence="2">Uncharacterized protein</fullName>
    </submittedName>
</protein>
<evidence type="ECO:0000313" key="1">
    <source>
        <dbReference type="EMBL" id="CAF1119898.1"/>
    </source>
</evidence>
<dbReference type="EMBL" id="CAJNOW010001692">
    <property type="protein sequence ID" value="CAF1325771.1"/>
    <property type="molecule type" value="Genomic_DNA"/>
</dbReference>
<comment type="caution">
    <text evidence="2">The sequence shown here is derived from an EMBL/GenBank/DDBJ whole genome shotgun (WGS) entry which is preliminary data.</text>
</comment>
<sequence>MALPPYAANNKYVINDARSDIKWRHGRPNYSKTIALYIQEKLAKHTPDSMEEIVENIVKNWEVEVSHKLDPRQWETVDVDNYCFSCNGLSKFTADDLVKLGTYSVLIGKTAYCNASMMTLSESQMAFMRAFGEGFAWELIELYSGPPNVTFKWRHFGRMTGYFSCPSFSGYTYKAEPTNKMVNIYGICKATVSSDLKIQDLQVFFDINQLFAQFTELCPLAPFANIPISLNPSAANQMKESVVDDTSSYADQSTLAVKPEQSTLNQQSTTCAII</sequence>
<name>A0A815FUN0_9BILA</name>
<evidence type="ECO:0000313" key="4">
    <source>
        <dbReference type="Proteomes" id="UP000663834"/>
    </source>
</evidence>